<dbReference type="EMBL" id="GDKF01002080">
    <property type="protein sequence ID" value="JAT76542.1"/>
    <property type="molecule type" value="Transcribed_RNA"/>
</dbReference>
<accession>A0A1D2ABI3</accession>
<dbReference type="CDD" id="cd03676">
    <property type="entry name" value="NUDIX_Tnr3_like"/>
    <property type="match status" value="1"/>
</dbReference>
<organism evidence="3">
    <name type="scientific">Auxenochlorella protothecoides</name>
    <name type="common">Green microalga</name>
    <name type="synonym">Chlorella protothecoides</name>
    <dbReference type="NCBI Taxonomy" id="3075"/>
    <lineage>
        <taxon>Eukaryota</taxon>
        <taxon>Viridiplantae</taxon>
        <taxon>Chlorophyta</taxon>
        <taxon>core chlorophytes</taxon>
        <taxon>Trebouxiophyceae</taxon>
        <taxon>Chlorellales</taxon>
        <taxon>Chlorellaceae</taxon>
        <taxon>Auxenochlorella</taxon>
    </lineage>
</organism>
<dbReference type="InterPro" id="IPR031804">
    <property type="entry name" value="DUF4743"/>
</dbReference>
<name>A0A1D2ABI3_AUXPR</name>
<feature type="domain" description="Nudix hydrolase" evidence="2">
    <location>
        <begin position="189"/>
        <end position="335"/>
    </location>
</feature>
<comment type="function">
    <text evidence="1">Probably mediates the hydrolysis of some nucleoside diphosphate derivatives.</text>
</comment>
<proteinExistence type="predicted"/>
<dbReference type="AlphaFoldDB" id="A0A1D2ABI3"/>
<evidence type="ECO:0000259" key="2">
    <source>
        <dbReference type="PROSITE" id="PS51462"/>
    </source>
</evidence>
<dbReference type="FunFam" id="3.90.79.10:FF:000019">
    <property type="entry name" value="Thiamin pyrophosphokinase, putative"/>
    <property type="match status" value="1"/>
</dbReference>
<dbReference type="PANTHER" id="PTHR13622:SF8">
    <property type="entry name" value="THIAMIN PYROPHOSPHOKINASE 1"/>
    <property type="match status" value="1"/>
</dbReference>
<dbReference type="PANTHER" id="PTHR13622">
    <property type="entry name" value="THIAMIN PYROPHOSPHOKINASE"/>
    <property type="match status" value="1"/>
</dbReference>
<dbReference type="InterPro" id="IPR000086">
    <property type="entry name" value="NUDIX_hydrolase_dom"/>
</dbReference>
<evidence type="ECO:0000313" key="3">
    <source>
        <dbReference type="EMBL" id="JAT76542.1"/>
    </source>
</evidence>
<dbReference type="PROSITE" id="PS51462">
    <property type="entry name" value="NUDIX"/>
    <property type="match status" value="1"/>
</dbReference>
<reference evidence="3" key="1">
    <citation type="submission" date="2015-08" db="EMBL/GenBank/DDBJ databases">
        <authorList>
            <person name="Babu N.S."/>
            <person name="Beckwith C.J."/>
            <person name="Beseler K.G."/>
            <person name="Brison A."/>
            <person name="Carone J.V."/>
            <person name="Caskin T.P."/>
            <person name="Diamond M."/>
            <person name="Durham M.E."/>
            <person name="Foxe J.M."/>
            <person name="Go M."/>
            <person name="Henderson B.A."/>
            <person name="Jones I.B."/>
            <person name="McGettigan J.A."/>
            <person name="Micheletti S.J."/>
            <person name="Nasrallah M.E."/>
            <person name="Ortiz D."/>
            <person name="Piller C.R."/>
            <person name="Privatt S.R."/>
            <person name="Schneider S.L."/>
            <person name="Sharp S."/>
            <person name="Smith T.C."/>
            <person name="Stanton J.D."/>
            <person name="Ullery H.E."/>
            <person name="Wilson R.J."/>
            <person name="Serrano M.G."/>
            <person name="Buck G."/>
            <person name="Lee V."/>
            <person name="Wang Y."/>
            <person name="Carvalho R."/>
            <person name="Voegtly L."/>
            <person name="Shi R."/>
            <person name="Duckworth R."/>
            <person name="Johnson A."/>
            <person name="Loviza R."/>
            <person name="Walstead R."/>
            <person name="Shah Z."/>
            <person name="Kiflezghi M."/>
            <person name="Wade K."/>
            <person name="Ball S.L."/>
            <person name="Bradley K.W."/>
            <person name="Asai D.J."/>
            <person name="Bowman C.A."/>
            <person name="Russell D.A."/>
            <person name="Pope W.H."/>
            <person name="Jacobs-Sera D."/>
            <person name="Hendrix R.W."/>
            <person name="Hatfull G.F."/>
        </authorList>
    </citation>
    <scope>NUCLEOTIDE SEQUENCE</scope>
</reference>
<dbReference type="GO" id="GO:0044715">
    <property type="term" value="F:8-oxo-dGDP phosphatase activity"/>
    <property type="evidence" value="ECO:0007669"/>
    <property type="project" value="UniProtKB-ARBA"/>
</dbReference>
<gene>
    <name evidence="3" type="ORF">g.30001</name>
</gene>
<dbReference type="Gene3D" id="3.90.79.10">
    <property type="entry name" value="Nucleoside Triphosphate Pyrophosphohydrolase"/>
    <property type="match status" value="1"/>
</dbReference>
<protein>
    <recommendedName>
        <fullName evidence="2">Nudix hydrolase domain-containing protein</fullName>
    </recommendedName>
</protein>
<sequence length="360" mass="39477">HSSLGMLASRAWVPMIGAASRCMAPLWLSLKPPSQPLNHRLPPPRLQCKAMHASTTISPSSEKDMAMIKGFQRWVQRCNNGTAMLPDMTAFHIQGHDQPLGYIFHSFAEELRRFPDVFQSPTPASLTLNPALSSPEERSRAVDDVLKTLQARGLVDGWRGELYPVAPSFHAPPLLSLERAAAVHFGIKAYGVHLNGYVRLPGSGALELWVATRSRLKPTWPGRLDHMVAGGQPQGLSCAANIEKECWEEAGVPAELARTAVPVGAVSYAARQAAGVKRDVLFCYDLELPLDFVPQPQDDEVEGFERWPLERVAEGVAGGERFKDNCNLVIIDFLLRHGYLGPDTPGYLELLTGLRSGDCS</sequence>
<evidence type="ECO:0000256" key="1">
    <source>
        <dbReference type="ARBA" id="ARBA00003778"/>
    </source>
</evidence>
<dbReference type="InterPro" id="IPR015797">
    <property type="entry name" value="NUDIX_hydrolase-like_dom_sf"/>
</dbReference>
<dbReference type="Pfam" id="PF15916">
    <property type="entry name" value="DUF4743"/>
    <property type="match status" value="1"/>
</dbReference>
<dbReference type="SUPFAM" id="SSF55811">
    <property type="entry name" value="Nudix"/>
    <property type="match status" value="1"/>
</dbReference>
<feature type="non-terminal residue" evidence="3">
    <location>
        <position position="1"/>
    </location>
</feature>